<dbReference type="RefSeq" id="XP_003177029.1">
    <property type="nucleotide sequence ID" value="XM_003176981.1"/>
</dbReference>
<feature type="compositionally biased region" description="Polar residues" evidence="1">
    <location>
        <begin position="139"/>
        <end position="148"/>
    </location>
</feature>
<organism evidence="3">
    <name type="scientific">Arthroderma gypseum (strain ATCC MYA-4604 / CBS 118893)</name>
    <name type="common">Microsporum gypseum</name>
    <dbReference type="NCBI Taxonomy" id="535722"/>
    <lineage>
        <taxon>Eukaryota</taxon>
        <taxon>Fungi</taxon>
        <taxon>Dikarya</taxon>
        <taxon>Ascomycota</taxon>
        <taxon>Pezizomycotina</taxon>
        <taxon>Eurotiomycetes</taxon>
        <taxon>Eurotiomycetidae</taxon>
        <taxon>Onygenales</taxon>
        <taxon>Arthrodermataceae</taxon>
        <taxon>Nannizzia</taxon>
    </lineage>
</organism>
<feature type="region of interest" description="Disordered" evidence="1">
    <location>
        <begin position="115"/>
        <end position="160"/>
    </location>
</feature>
<protein>
    <submittedName>
        <fullName evidence="2">Uncharacterized protein</fullName>
    </submittedName>
</protein>
<feature type="compositionally biased region" description="Acidic residues" evidence="1">
    <location>
        <begin position="120"/>
        <end position="129"/>
    </location>
</feature>
<feature type="compositionally biased region" description="Basic residues" evidence="1">
    <location>
        <begin position="87"/>
        <end position="97"/>
    </location>
</feature>
<dbReference type="Proteomes" id="UP000002669">
    <property type="component" value="Unassembled WGS sequence"/>
</dbReference>
<sequence length="251" mass="29411">MTVMRVMGTGGGETPCPSVSLFHILLFEGLAPWLRGFTFVRGRQDSFLAPRKEQLKTQRRRREGREEEKPRREKRKEDDEEDEPRQRFCKTRQRKGPRLGAGRLTIQEIQETYKILGPREEEDAEEEAEEQRSRDFLTSLDTAASSGRTRGKHRDEGVKGVRVPHPSRTLSSLLLLWILLLFYLPKVDTREGRRQKLKGPKCEPLRRLRLGEGEEEGRDERVTCCLKLRVESKVDTREDRRQKDKSSRREE</sequence>
<keyword evidence="3" id="KW-1185">Reference proteome</keyword>
<reference evidence="3" key="1">
    <citation type="journal article" date="2012" name="MBio">
        <title>Comparative genome analysis of Trichophyton rubrum and related dermatophytes reveals candidate genes involved in infection.</title>
        <authorList>
            <person name="Martinez D.A."/>
            <person name="Oliver B.G."/>
            <person name="Graeser Y."/>
            <person name="Goldberg J.M."/>
            <person name="Li W."/>
            <person name="Martinez-Rossi N.M."/>
            <person name="Monod M."/>
            <person name="Shelest E."/>
            <person name="Barton R.C."/>
            <person name="Birch E."/>
            <person name="Brakhage A.A."/>
            <person name="Chen Z."/>
            <person name="Gurr S.J."/>
            <person name="Heiman D."/>
            <person name="Heitman J."/>
            <person name="Kosti I."/>
            <person name="Rossi A."/>
            <person name="Saif S."/>
            <person name="Samalova M."/>
            <person name="Saunders C.W."/>
            <person name="Shea T."/>
            <person name="Summerbell R.C."/>
            <person name="Xu J."/>
            <person name="Young S."/>
            <person name="Zeng Q."/>
            <person name="Birren B.W."/>
            <person name="Cuomo C.A."/>
            <person name="White T.C."/>
        </authorList>
    </citation>
    <scope>NUCLEOTIDE SEQUENCE [LARGE SCALE GENOMIC DNA]</scope>
    <source>
        <strain evidence="3">ATCC MYA-4604 / CBS 118893</strain>
    </source>
</reference>
<feature type="compositionally biased region" description="Basic and acidic residues" evidence="1">
    <location>
        <begin position="63"/>
        <end position="77"/>
    </location>
</feature>
<feature type="region of interest" description="Disordered" evidence="1">
    <location>
        <begin position="50"/>
        <end position="103"/>
    </location>
</feature>
<evidence type="ECO:0000313" key="3">
    <source>
        <dbReference type="Proteomes" id="UP000002669"/>
    </source>
</evidence>
<dbReference type="VEuPathDB" id="FungiDB:MGYG_08918"/>
<dbReference type="AlphaFoldDB" id="E5QYV4"/>
<accession>E5QYV4</accession>
<evidence type="ECO:0000256" key="1">
    <source>
        <dbReference type="SAM" id="MobiDB-lite"/>
    </source>
</evidence>
<dbReference type="EMBL" id="DS989822">
    <property type="protein sequence ID" value="EFQ98077.1"/>
    <property type="molecule type" value="Genomic_DNA"/>
</dbReference>
<dbReference type="HOGENOM" id="CLU_1106871_0_0_1"/>
<evidence type="ECO:0000313" key="2">
    <source>
        <dbReference type="EMBL" id="EFQ98077.1"/>
    </source>
</evidence>
<gene>
    <name evidence="2" type="ORF">MGYG_08918</name>
</gene>
<name>E5QYV4_ARTGP</name>
<proteinExistence type="predicted"/>
<dbReference type="InParanoid" id="E5QYV4"/>
<dbReference type="GeneID" id="10032354"/>